<feature type="domain" description="Ribosomal RNA adenine methylase transferase N-terminal" evidence="9">
    <location>
        <begin position="18"/>
        <end position="189"/>
    </location>
</feature>
<evidence type="ECO:0000256" key="7">
    <source>
        <dbReference type="HAMAP-Rule" id="MF_00607"/>
    </source>
</evidence>
<feature type="binding site" evidence="7 8">
    <location>
        <position position="11"/>
    </location>
    <ligand>
        <name>S-adenosyl-L-methionine</name>
        <dbReference type="ChEBI" id="CHEBI:59789"/>
    </ligand>
</feature>
<feature type="binding site" evidence="7 8">
    <location>
        <position position="37"/>
    </location>
    <ligand>
        <name>S-adenosyl-L-methionine</name>
        <dbReference type="ChEBI" id="CHEBI:59789"/>
    </ligand>
</feature>
<evidence type="ECO:0000256" key="6">
    <source>
        <dbReference type="ARBA" id="ARBA00022884"/>
    </source>
</evidence>
<dbReference type="InterPro" id="IPR029063">
    <property type="entry name" value="SAM-dependent_MTases_sf"/>
</dbReference>
<evidence type="ECO:0000313" key="11">
    <source>
        <dbReference type="Proteomes" id="UP000315938"/>
    </source>
</evidence>
<dbReference type="InterPro" id="IPR011530">
    <property type="entry name" value="rRNA_adenine_dimethylase"/>
</dbReference>
<comment type="subcellular location">
    <subcellularLocation>
        <location evidence="7">Cytoplasm</location>
    </subcellularLocation>
</comment>
<keyword evidence="4 7" id="KW-0808">Transferase</keyword>
<dbReference type="InterPro" id="IPR023165">
    <property type="entry name" value="rRNA_Ade_diMease-like_C"/>
</dbReference>
<dbReference type="PANTHER" id="PTHR11727">
    <property type="entry name" value="DIMETHYLADENOSINE TRANSFERASE"/>
    <property type="match status" value="1"/>
</dbReference>
<organism evidence="10 11">
    <name type="scientific">Acholeplasma laidlawii</name>
    <dbReference type="NCBI Taxonomy" id="2148"/>
    <lineage>
        <taxon>Bacteria</taxon>
        <taxon>Bacillati</taxon>
        <taxon>Mycoplasmatota</taxon>
        <taxon>Mollicutes</taxon>
        <taxon>Acholeplasmatales</taxon>
        <taxon>Acholeplasmataceae</taxon>
        <taxon>Acholeplasma</taxon>
    </lineage>
</organism>
<dbReference type="Gene3D" id="1.10.8.100">
    <property type="entry name" value="Ribosomal RNA adenine dimethylase-like, domain 2"/>
    <property type="match status" value="1"/>
</dbReference>
<dbReference type="SMART" id="SM00650">
    <property type="entry name" value="rADc"/>
    <property type="match status" value="1"/>
</dbReference>
<feature type="binding site" evidence="7 8">
    <location>
        <position position="13"/>
    </location>
    <ligand>
        <name>S-adenosyl-L-methionine</name>
        <dbReference type="ChEBI" id="CHEBI:59789"/>
    </ligand>
</feature>
<keyword evidence="6 7" id="KW-0694">RNA-binding</keyword>
<feature type="binding site" evidence="7 8">
    <location>
        <position position="105"/>
    </location>
    <ligand>
        <name>S-adenosyl-L-methionine</name>
        <dbReference type="ChEBI" id="CHEBI:59789"/>
    </ligand>
</feature>
<sequence>MHQAKKRFGQNFLTDKNLLKKIVDSAQIHDKNVLEIGPGLGALTQFIVKDAKKYLAYEIDYSLKDVLENFLSEDSNIIFQDFLESDVTNDLDTYFKGEPIHLIGNLPYYITTPIIFKFLEIDQLKTATIMVQKEVGDRMISKKNLKSYNAFSAILQYFTDVRLVVNVNRKMFNPVPKVDSMVVQLTKKETKLDKSLELKFIQIVKLSFMHKRKTLLNNLSTGLNEDKAKILESLKSLNLDEKTRAESLSVDDFITLTEKLYK</sequence>
<dbReference type="PANTHER" id="PTHR11727:SF7">
    <property type="entry name" value="DIMETHYLADENOSINE TRANSFERASE-RELATED"/>
    <property type="match status" value="1"/>
</dbReference>
<dbReference type="Gene3D" id="3.40.50.150">
    <property type="entry name" value="Vaccinia Virus protein VP39"/>
    <property type="match status" value="1"/>
</dbReference>
<dbReference type="NCBIfam" id="TIGR00755">
    <property type="entry name" value="ksgA"/>
    <property type="match status" value="1"/>
</dbReference>
<proteinExistence type="inferred from homology"/>
<evidence type="ECO:0000256" key="3">
    <source>
        <dbReference type="ARBA" id="ARBA00022603"/>
    </source>
</evidence>
<dbReference type="GeneID" id="41338220"/>
<dbReference type="Proteomes" id="UP000315938">
    <property type="component" value="Unassembled WGS sequence"/>
</dbReference>
<evidence type="ECO:0000256" key="5">
    <source>
        <dbReference type="ARBA" id="ARBA00022691"/>
    </source>
</evidence>
<dbReference type="OMA" id="GMFQKEV"/>
<dbReference type="PROSITE" id="PS01131">
    <property type="entry name" value="RRNA_A_DIMETH"/>
    <property type="match status" value="1"/>
</dbReference>
<keyword evidence="3 7" id="KW-0489">Methyltransferase</keyword>
<dbReference type="SUPFAM" id="SSF53335">
    <property type="entry name" value="S-adenosyl-L-methionine-dependent methyltransferases"/>
    <property type="match status" value="1"/>
</dbReference>
<dbReference type="InterPro" id="IPR001737">
    <property type="entry name" value="KsgA/Erm"/>
</dbReference>
<name>A0A553IGS4_ACHLA</name>
<evidence type="ECO:0000256" key="1">
    <source>
        <dbReference type="ARBA" id="ARBA00022490"/>
    </source>
</evidence>
<keyword evidence="1 7" id="KW-0963">Cytoplasm</keyword>
<feature type="binding site" evidence="7 8">
    <location>
        <position position="81"/>
    </location>
    <ligand>
        <name>S-adenosyl-L-methionine</name>
        <dbReference type="ChEBI" id="CHEBI:59789"/>
    </ligand>
</feature>
<accession>A0A553IGS4</accession>
<dbReference type="Pfam" id="PF00398">
    <property type="entry name" value="RrnaAD"/>
    <property type="match status" value="1"/>
</dbReference>
<dbReference type="HAMAP" id="MF_00607">
    <property type="entry name" value="16SrRNA_methyltr_A"/>
    <property type="match status" value="1"/>
</dbReference>
<comment type="function">
    <text evidence="7">Specifically dimethylates two adjacent adenosines (A1518 and A1519) in the loop of a conserved hairpin near the 3'-end of 16S rRNA in the 30S particle. May play a critical role in biogenesis of 30S subunits.</text>
</comment>
<keyword evidence="5 7" id="KW-0949">S-adenosyl-L-methionine</keyword>
<dbReference type="InterPro" id="IPR020596">
    <property type="entry name" value="rRNA_Ade_Mease_Trfase_CS"/>
</dbReference>
<dbReference type="InterPro" id="IPR020598">
    <property type="entry name" value="rRNA_Ade_methylase_Trfase_N"/>
</dbReference>
<dbReference type="PROSITE" id="PS51689">
    <property type="entry name" value="SAM_RNA_A_N6_MT"/>
    <property type="match status" value="1"/>
</dbReference>
<dbReference type="GO" id="GO:0005829">
    <property type="term" value="C:cytosol"/>
    <property type="evidence" value="ECO:0007669"/>
    <property type="project" value="TreeGrafter"/>
</dbReference>
<comment type="caution">
    <text evidence="10">The sequence shown here is derived from an EMBL/GenBank/DDBJ whole genome shotgun (WGS) entry which is preliminary data.</text>
</comment>
<dbReference type="GO" id="GO:0003723">
    <property type="term" value="F:RNA binding"/>
    <property type="evidence" value="ECO:0007669"/>
    <property type="project" value="UniProtKB-UniRule"/>
</dbReference>
<dbReference type="RefSeq" id="WP_012241990.1">
    <property type="nucleotide sequence ID" value="NZ_JACAOE010000002.1"/>
</dbReference>
<evidence type="ECO:0000313" key="10">
    <source>
        <dbReference type="EMBL" id="TRX99402.1"/>
    </source>
</evidence>
<keyword evidence="2 7" id="KW-0698">rRNA processing</keyword>
<evidence type="ECO:0000256" key="4">
    <source>
        <dbReference type="ARBA" id="ARBA00022679"/>
    </source>
</evidence>
<comment type="similarity">
    <text evidence="7">Belongs to the class I-like SAM-binding methyltransferase superfamily. rRNA adenine N(6)-methyltransferase family. RsmA subfamily.</text>
</comment>
<comment type="catalytic activity">
    <reaction evidence="7">
        <text>adenosine(1518)/adenosine(1519) in 16S rRNA + 4 S-adenosyl-L-methionine = N(6)-dimethyladenosine(1518)/N(6)-dimethyladenosine(1519) in 16S rRNA + 4 S-adenosyl-L-homocysteine + 4 H(+)</text>
        <dbReference type="Rhea" id="RHEA:19609"/>
        <dbReference type="Rhea" id="RHEA-COMP:10232"/>
        <dbReference type="Rhea" id="RHEA-COMP:10233"/>
        <dbReference type="ChEBI" id="CHEBI:15378"/>
        <dbReference type="ChEBI" id="CHEBI:57856"/>
        <dbReference type="ChEBI" id="CHEBI:59789"/>
        <dbReference type="ChEBI" id="CHEBI:74411"/>
        <dbReference type="ChEBI" id="CHEBI:74493"/>
        <dbReference type="EC" id="2.1.1.182"/>
    </reaction>
</comment>
<protein>
    <recommendedName>
        <fullName evidence="7">Ribosomal RNA small subunit methyltransferase A</fullName>
        <ecNumber evidence="7">2.1.1.182</ecNumber>
    </recommendedName>
    <alternativeName>
        <fullName evidence="7">16S rRNA (adenine(1518)-N(6)/adenine(1519)-N(6))-dimethyltransferase</fullName>
    </alternativeName>
    <alternativeName>
        <fullName evidence="7">16S rRNA dimethyladenosine transferase</fullName>
    </alternativeName>
    <alternativeName>
        <fullName evidence="7">16S rRNA dimethylase</fullName>
    </alternativeName>
    <alternativeName>
        <fullName evidence="7">S-adenosylmethionine-6-N', N'-adenosyl(rRNA) dimethyltransferase</fullName>
    </alternativeName>
</protein>
<dbReference type="EMBL" id="VKID01000002">
    <property type="protein sequence ID" value="TRX99402.1"/>
    <property type="molecule type" value="Genomic_DNA"/>
</dbReference>
<dbReference type="EC" id="2.1.1.182" evidence="7"/>
<reference evidence="10 11" key="1">
    <citation type="submission" date="2019-07" db="EMBL/GenBank/DDBJ databases">
        <title>Genome sequence of Acholeplasma laidlawii strain with increased resistance to erythromycin.</title>
        <authorList>
            <person name="Medvedeva E.S."/>
            <person name="Baranova N.B."/>
            <person name="Siniagina M.N."/>
            <person name="Mouzykantov A."/>
            <person name="Chernova O.A."/>
            <person name="Chernov V.M."/>
        </authorList>
    </citation>
    <scope>NUCLEOTIDE SEQUENCE [LARGE SCALE GENOMIC DNA]</scope>
    <source>
        <strain evidence="10 11">PG8REry</strain>
    </source>
</reference>
<feature type="binding site" evidence="7 8">
    <location>
        <position position="58"/>
    </location>
    <ligand>
        <name>S-adenosyl-L-methionine</name>
        <dbReference type="ChEBI" id="CHEBI:59789"/>
    </ligand>
</feature>
<evidence type="ECO:0000256" key="2">
    <source>
        <dbReference type="ARBA" id="ARBA00022552"/>
    </source>
</evidence>
<evidence type="ECO:0000259" key="9">
    <source>
        <dbReference type="SMART" id="SM00650"/>
    </source>
</evidence>
<dbReference type="GO" id="GO:0052908">
    <property type="term" value="F:16S rRNA (adenine(1518)-N(6)/adenine(1519)-N(6))-dimethyltransferase activity"/>
    <property type="evidence" value="ECO:0007669"/>
    <property type="project" value="UniProtKB-EC"/>
</dbReference>
<evidence type="ECO:0000256" key="8">
    <source>
        <dbReference type="PROSITE-ProRule" id="PRU01026"/>
    </source>
</evidence>
<gene>
    <name evidence="7 10" type="primary">rsmA</name>
    <name evidence="7" type="synonym">ksgA</name>
    <name evidence="10" type="ORF">FNV44_06785</name>
</gene>
<dbReference type="AlphaFoldDB" id="A0A553IGS4"/>